<comment type="caution">
    <text evidence="1">The sequence shown here is derived from an EMBL/GenBank/DDBJ whole genome shotgun (WGS) entry which is preliminary data.</text>
</comment>
<evidence type="ECO:0000313" key="2">
    <source>
        <dbReference type="Proteomes" id="UP001558652"/>
    </source>
</evidence>
<reference evidence="1 2" key="1">
    <citation type="submission" date="2024-07" db="EMBL/GenBank/DDBJ databases">
        <title>Chromosome-level genome assembly of the water stick insect Ranatra chinensis (Heteroptera: Nepidae).</title>
        <authorList>
            <person name="Liu X."/>
        </authorList>
    </citation>
    <scope>NUCLEOTIDE SEQUENCE [LARGE SCALE GENOMIC DNA]</scope>
    <source>
        <strain evidence="1">Cailab_2021Rc</strain>
        <tissue evidence="1">Muscle</tissue>
    </source>
</reference>
<dbReference type="EMBL" id="JBFDAA010000003">
    <property type="protein sequence ID" value="KAL1139009.1"/>
    <property type="molecule type" value="Genomic_DNA"/>
</dbReference>
<protein>
    <submittedName>
        <fullName evidence="1">Uncharacterized protein</fullName>
    </submittedName>
</protein>
<accession>A0ABD0YUV0</accession>
<sequence length="114" mass="13747">MIVKPTWTYGTEMWTRKSNIERIQYFQFKSLHKILEAPRYVSSYTFHTQLIIPIVRHFLQEIFKPFHLKLTQIPGYPPYSQSLNPPSRLKRRRSLLPPYIHQWVTSLNKLFSSL</sequence>
<keyword evidence="2" id="KW-1185">Reference proteome</keyword>
<dbReference type="AlphaFoldDB" id="A0ABD0YUV0"/>
<gene>
    <name evidence="1" type="ORF">AAG570_009070</name>
</gene>
<dbReference type="Proteomes" id="UP001558652">
    <property type="component" value="Unassembled WGS sequence"/>
</dbReference>
<evidence type="ECO:0000313" key="1">
    <source>
        <dbReference type="EMBL" id="KAL1139009.1"/>
    </source>
</evidence>
<proteinExistence type="predicted"/>
<name>A0ABD0YUV0_9HEMI</name>
<organism evidence="1 2">
    <name type="scientific">Ranatra chinensis</name>
    <dbReference type="NCBI Taxonomy" id="642074"/>
    <lineage>
        <taxon>Eukaryota</taxon>
        <taxon>Metazoa</taxon>
        <taxon>Ecdysozoa</taxon>
        <taxon>Arthropoda</taxon>
        <taxon>Hexapoda</taxon>
        <taxon>Insecta</taxon>
        <taxon>Pterygota</taxon>
        <taxon>Neoptera</taxon>
        <taxon>Paraneoptera</taxon>
        <taxon>Hemiptera</taxon>
        <taxon>Heteroptera</taxon>
        <taxon>Panheteroptera</taxon>
        <taxon>Nepomorpha</taxon>
        <taxon>Nepidae</taxon>
        <taxon>Ranatrinae</taxon>
        <taxon>Ranatra</taxon>
    </lineage>
</organism>